<dbReference type="InterPro" id="IPR010090">
    <property type="entry name" value="Phage_tape_meas"/>
</dbReference>
<name>A0ABU2L484_9ACTN</name>
<feature type="compositionally biased region" description="Low complexity" evidence="2">
    <location>
        <begin position="140"/>
        <end position="156"/>
    </location>
</feature>
<reference evidence="5" key="1">
    <citation type="submission" date="2023-07" db="EMBL/GenBank/DDBJ databases">
        <title>30 novel species of actinomycetes from the DSMZ collection.</title>
        <authorList>
            <person name="Nouioui I."/>
        </authorList>
    </citation>
    <scope>NUCLEOTIDE SEQUENCE [LARGE SCALE GENOMIC DNA]</scope>
    <source>
        <strain evidence="5">DSM 44917</strain>
    </source>
</reference>
<comment type="caution">
    <text evidence="4">The sequence shown here is derived from an EMBL/GenBank/DDBJ whole genome shotgun (WGS) entry which is preliminary data.</text>
</comment>
<keyword evidence="5" id="KW-1185">Reference proteome</keyword>
<sequence>MALTIGELTGYITLDDRGLDQGLDGAHRRFERFQVQLLADLEAFGADAGRGMGAGLLAGLRGSLDDAEDAARQAGDDAGDGLVAGVRAALAGASGDLRRAGDDAGGDLGDGLVRGADDAIQDGEGRIVAAARQAGEEAGDAAGDAMGDSMADSAAQGGDQTVAAAEGRLGMLRGAAAGIGLAAGALLMQGMTDALDQGRIVSRMEATMGTTPELARQYGKVAGRLFADAVTEDFQTAADAVAETMNFGLLPVDATMAQIEAMSTGLADVANLMGEEIGPTARAVGKMIRTGLVDDGAEALDILTRGVQLGANEAEDLLDTYSEYSTQFRQLGLDGDQAMGILVQGLRAGARDADVVADSLKEATLLLQEMGEGASWAVEELGLSARGVQDAISEGGPAAAGAIDDILDRLRAVEDPADRGALAVEIFGTKAEDMQDALEALDPSEAAAALGDFEGAAERAGDTLRDNAATRVEQFKRSFQQGLVNFLGDEVIPALQDLRSEYGPALDGMGERARAAWTRLEPVLREVRDGLSGLRDGFRGVADGSTQDMGETERAVYQAMMQLGELISTGTQLAREAWNAFGEDIVAVARRYWGHMAEEVMGALRIIGGFLQIWAGIFSGDWSRIWEGIKDVFGGALDIIKARWQDGLGNLRSIASGGMALVTGAWNAGWEGMKRGARAAWDWIWGDTRDYASRMVERVREAAANFVSTFTGLPGKLMAVFGKAGEWLEGAGRAIIAGLIRGLDAATFGLISRLTSLANTVRSFWPFSPAKRGPLRQYPMDEAGHNLGAMLAEGLGASTRDIAAAATAAAGAAVAPMSVPGGPVAGGVAGPLRGVLTVRVVHDVTGGSDDLARVIRGWVQDNGGGNVQMALGG</sequence>
<evidence type="ECO:0000256" key="1">
    <source>
        <dbReference type="ARBA" id="ARBA00022612"/>
    </source>
</evidence>
<proteinExistence type="predicted"/>
<gene>
    <name evidence="4" type="ORF">RM780_04040</name>
</gene>
<evidence type="ECO:0000259" key="3">
    <source>
        <dbReference type="Pfam" id="PF10145"/>
    </source>
</evidence>
<accession>A0ABU2L484</accession>
<evidence type="ECO:0000313" key="5">
    <source>
        <dbReference type="Proteomes" id="UP001183388"/>
    </source>
</evidence>
<dbReference type="PANTHER" id="PTHR37813:SF1">
    <property type="entry name" value="FELS-2 PROPHAGE PROTEIN"/>
    <property type="match status" value="1"/>
</dbReference>
<evidence type="ECO:0000256" key="2">
    <source>
        <dbReference type="SAM" id="MobiDB-lite"/>
    </source>
</evidence>
<evidence type="ECO:0000313" key="4">
    <source>
        <dbReference type="EMBL" id="MDT0306133.1"/>
    </source>
</evidence>
<dbReference type="Proteomes" id="UP001183388">
    <property type="component" value="Unassembled WGS sequence"/>
</dbReference>
<protein>
    <submittedName>
        <fullName evidence="4">Phage tail tape measure protein</fullName>
    </submittedName>
</protein>
<dbReference type="EMBL" id="JAVREN010000004">
    <property type="protein sequence ID" value="MDT0306133.1"/>
    <property type="molecule type" value="Genomic_DNA"/>
</dbReference>
<dbReference type="Pfam" id="PF10145">
    <property type="entry name" value="PhageMin_Tail"/>
    <property type="match status" value="1"/>
</dbReference>
<organism evidence="4 5">
    <name type="scientific">Streptomyces boetiae</name>
    <dbReference type="NCBI Taxonomy" id="3075541"/>
    <lineage>
        <taxon>Bacteria</taxon>
        <taxon>Bacillati</taxon>
        <taxon>Actinomycetota</taxon>
        <taxon>Actinomycetes</taxon>
        <taxon>Kitasatosporales</taxon>
        <taxon>Streptomycetaceae</taxon>
        <taxon>Streptomyces</taxon>
    </lineage>
</organism>
<feature type="region of interest" description="Disordered" evidence="2">
    <location>
        <begin position="138"/>
        <end position="159"/>
    </location>
</feature>
<dbReference type="RefSeq" id="WP_311629052.1">
    <property type="nucleotide sequence ID" value="NZ_JAVREN010000004.1"/>
</dbReference>
<dbReference type="PANTHER" id="PTHR37813">
    <property type="entry name" value="FELS-2 PROPHAGE PROTEIN"/>
    <property type="match status" value="1"/>
</dbReference>
<feature type="domain" description="Phage tail tape measure protein" evidence="3">
    <location>
        <begin position="229"/>
        <end position="428"/>
    </location>
</feature>
<keyword evidence="1" id="KW-1188">Viral release from host cell</keyword>